<gene>
    <name evidence="2" type="ORF">METZ01_LOCUS285810</name>
</gene>
<dbReference type="Pfam" id="PF03446">
    <property type="entry name" value="NAD_binding_2"/>
    <property type="match status" value="1"/>
</dbReference>
<name>A0A382L8A4_9ZZZZ</name>
<dbReference type="Gene3D" id="3.40.50.720">
    <property type="entry name" value="NAD(P)-binding Rossmann-like Domain"/>
    <property type="match status" value="1"/>
</dbReference>
<protein>
    <recommendedName>
        <fullName evidence="1">6-phosphogluconate dehydrogenase NADP-binding domain-containing protein</fullName>
    </recommendedName>
</protein>
<feature type="non-terminal residue" evidence="2">
    <location>
        <position position="207"/>
    </location>
</feature>
<sequence length="207" mass="21969">MSKGTLGVVSPGDMGHVVGSVIANKGYRVITFLEGRSDVTRRRAERSNMEDVGSLENLIREADVVLSILPPEIALDFAGEAADCMRDLGASPLFSDCNAISPETTLKIDTLMKNAGSSFVKVGIIGPPPRRGVTTKFYASGLHTGQLVFLEGDGISYRPLGDEITRAAALKMCYAGLTKGTMTLQTAVLTVGKLLGISDELQAEFSD</sequence>
<dbReference type="InterPro" id="IPR006115">
    <property type="entry name" value="6PGDH_NADP-bd"/>
</dbReference>
<dbReference type="EMBL" id="UINC01085424">
    <property type="protein sequence ID" value="SVC32956.1"/>
    <property type="molecule type" value="Genomic_DNA"/>
</dbReference>
<reference evidence="2" key="1">
    <citation type="submission" date="2018-05" db="EMBL/GenBank/DDBJ databases">
        <authorList>
            <person name="Lanie J.A."/>
            <person name="Ng W.-L."/>
            <person name="Kazmierczak K.M."/>
            <person name="Andrzejewski T.M."/>
            <person name="Davidsen T.M."/>
            <person name="Wayne K.J."/>
            <person name="Tettelin H."/>
            <person name="Glass J.I."/>
            <person name="Rusch D."/>
            <person name="Podicherti R."/>
            <person name="Tsui H.-C.T."/>
            <person name="Winkler M.E."/>
        </authorList>
    </citation>
    <scope>NUCLEOTIDE SEQUENCE</scope>
</reference>
<evidence type="ECO:0000259" key="1">
    <source>
        <dbReference type="Pfam" id="PF03446"/>
    </source>
</evidence>
<organism evidence="2">
    <name type="scientific">marine metagenome</name>
    <dbReference type="NCBI Taxonomy" id="408172"/>
    <lineage>
        <taxon>unclassified sequences</taxon>
        <taxon>metagenomes</taxon>
        <taxon>ecological metagenomes</taxon>
    </lineage>
</organism>
<proteinExistence type="predicted"/>
<dbReference type="GO" id="GO:0050661">
    <property type="term" value="F:NADP binding"/>
    <property type="evidence" value="ECO:0007669"/>
    <property type="project" value="InterPro"/>
</dbReference>
<dbReference type="AlphaFoldDB" id="A0A382L8A4"/>
<dbReference type="InterPro" id="IPR036291">
    <property type="entry name" value="NAD(P)-bd_dom_sf"/>
</dbReference>
<evidence type="ECO:0000313" key="2">
    <source>
        <dbReference type="EMBL" id="SVC32956.1"/>
    </source>
</evidence>
<feature type="domain" description="6-phosphogluconate dehydrogenase NADP-binding" evidence="1">
    <location>
        <begin position="6"/>
        <end position="126"/>
    </location>
</feature>
<accession>A0A382L8A4</accession>
<dbReference type="SUPFAM" id="SSF51735">
    <property type="entry name" value="NAD(P)-binding Rossmann-fold domains"/>
    <property type="match status" value="1"/>
</dbReference>